<sequence>MDRKSLLGALLASSCEPNAPVKEKKKKRHRDKSDSKTKEKRSSKSKDASEPEPKRAKESHSKEGKTSDGTSPVVNTVGDIGVGVVAGEASSSLPDFAKLRQKDLGVWHESLGLDEDGHPQNCISITLPLSKNDSAYDSGANAYLLAKSMILPEDESHLDDLKANLSISAHAFAHASYKYRFVGIALVEAVDKVHNEHSNLDLKNGELSRNLKESQEQLGKALASCTSLQKENNGLKLDMEKMREELERVTREKDEAVTCGKQEVEEAKKQAVAEYKSSPNFSADSASFHTEALKIGFSFCLEKVRSDFPKIKFPDYSCLEVAKEAHSKSSDSGESSGGEEEEEKN</sequence>
<evidence type="ECO:0000256" key="2">
    <source>
        <dbReference type="SAM" id="MobiDB-lite"/>
    </source>
</evidence>
<reference evidence="3 4" key="1">
    <citation type="submission" date="2013-09" db="EMBL/GenBank/DDBJ databases">
        <title>Corchorus capsularis genome sequencing.</title>
        <authorList>
            <person name="Alam M."/>
            <person name="Haque M.S."/>
            <person name="Islam M.S."/>
            <person name="Emdad E.M."/>
            <person name="Islam M.M."/>
            <person name="Ahmed B."/>
            <person name="Halim A."/>
            <person name="Hossen Q.M.M."/>
            <person name="Hossain M.Z."/>
            <person name="Ahmed R."/>
            <person name="Khan M.M."/>
            <person name="Islam R."/>
            <person name="Rashid M.M."/>
            <person name="Khan S.A."/>
            <person name="Rahman M.S."/>
            <person name="Alam M."/>
        </authorList>
    </citation>
    <scope>NUCLEOTIDE SEQUENCE [LARGE SCALE GENOMIC DNA]</scope>
    <source>
        <strain evidence="4">cv. CVL-1</strain>
        <tissue evidence="3">Whole seedling</tissue>
    </source>
</reference>
<proteinExistence type="predicted"/>
<feature type="region of interest" description="Disordered" evidence="2">
    <location>
        <begin position="322"/>
        <end position="345"/>
    </location>
</feature>
<keyword evidence="4" id="KW-1185">Reference proteome</keyword>
<protein>
    <submittedName>
        <fullName evidence="3">Uncharacterized protein</fullName>
    </submittedName>
</protein>
<comment type="caution">
    <text evidence="3">The sequence shown here is derived from an EMBL/GenBank/DDBJ whole genome shotgun (WGS) entry which is preliminary data.</text>
</comment>
<dbReference type="AlphaFoldDB" id="A0A1R3IGK4"/>
<feature type="region of interest" description="Disordered" evidence="2">
    <location>
        <begin position="1"/>
        <end position="75"/>
    </location>
</feature>
<dbReference type="Proteomes" id="UP000188268">
    <property type="component" value="Unassembled WGS sequence"/>
</dbReference>
<accession>A0A1R3IGK4</accession>
<feature type="compositionally biased region" description="Basic and acidic residues" evidence="2">
    <location>
        <begin position="31"/>
        <end position="66"/>
    </location>
</feature>
<dbReference type="EMBL" id="AWWV01010100">
    <property type="protein sequence ID" value="OMO81700.1"/>
    <property type="molecule type" value="Genomic_DNA"/>
</dbReference>
<gene>
    <name evidence="3" type="ORF">CCACVL1_12281</name>
</gene>
<name>A0A1R3IGK4_COCAP</name>
<organism evidence="3 4">
    <name type="scientific">Corchorus capsularis</name>
    <name type="common">Jute</name>
    <dbReference type="NCBI Taxonomy" id="210143"/>
    <lineage>
        <taxon>Eukaryota</taxon>
        <taxon>Viridiplantae</taxon>
        <taxon>Streptophyta</taxon>
        <taxon>Embryophyta</taxon>
        <taxon>Tracheophyta</taxon>
        <taxon>Spermatophyta</taxon>
        <taxon>Magnoliopsida</taxon>
        <taxon>eudicotyledons</taxon>
        <taxon>Gunneridae</taxon>
        <taxon>Pentapetalae</taxon>
        <taxon>rosids</taxon>
        <taxon>malvids</taxon>
        <taxon>Malvales</taxon>
        <taxon>Malvaceae</taxon>
        <taxon>Grewioideae</taxon>
        <taxon>Apeibeae</taxon>
        <taxon>Corchorus</taxon>
    </lineage>
</organism>
<evidence type="ECO:0000256" key="1">
    <source>
        <dbReference type="SAM" id="Coils"/>
    </source>
</evidence>
<feature type="compositionally biased region" description="Basic and acidic residues" evidence="2">
    <location>
        <begin position="322"/>
        <end position="331"/>
    </location>
</feature>
<feature type="coiled-coil region" evidence="1">
    <location>
        <begin position="197"/>
        <end position="259"/>
    </location>
</feature>
<dbReference type="PROSITE" id="PS51257">
    <property type="entry name" value="PROKAR_LIPOPROTEIN"/>
    <property type="match status" value="1"/>
</dbReference>
<dbReference type="OrthoDB" id="10368428at2759"/>
<evidence type="ECO:0000313" key="4">
    <source>
        <dbReference type="Proteomes" id="UP000188268"/>
    </source>
</evidence>
<keyword evidence="1" id="KW-0175">Coiled coil</keyword>
<evidence type="ECO:0000313" key="3">
    <source>
        <dbReference type="EMBL" id="OMO81700.1"/>
    </source>
</evidence>
<dbReference type="Gramene" id="OMO81700">
    <property type="protein sequence ID" value="OMO81700"/>
    <property type="gene ID" value="CCACVL1_12281"/>
</dbReference>